<sequence>MEKTIDKNIILFNIALEYDFIDISIITSWADNYILNNEIGVKDYFIIELSWAHTKERIQEILMDEIYKRQNSSLKISGNLLFFYLKQYDLSSITNVIFVIDTLLALKNEVEFTQKELTSIYYVDECRGEYLEGIMSFNKVREELLLLLERSNVDKDMHVLQKTAMRNLLKEYSCDKVNTIDFCNKIYEWYDIGDYKYGAEPDEKEWLDELGTIAVLYSEFSEDHKLDPKAFTTESDIKAKVREILKHIQSE</sequence>
<dbReference type="RefSeq" id="WP_026366569.1">
    <property type="nucleotide sequence ID" value="NZ_CP012801.1"/>
</dbReference>
<dbReference type="PATRIC" id="fig|246787.4.peg.2367"/>
<reference evidence="1 2" key="1">
    <citation type="journal article" date="2015" name="Science">
        <title>Genetic determinants of in vivo fitness and diet responsiveness in multiple human gut Bacteroides.</title>
        <authorList>
            <person name="Wu M."/>
            <person name="McNulty N.P."/>
            <person name="Rodionov D.A."/>
            <person name="Khoroshkin M.S."/>
            <person name="Griffin N.W."/>
            <person name="Cheng J."/>
            <person name="Latreille P."/>
            <person name="Kerstetter R.A."/>
            <person name="Terrapon N."/>
            <person name="Henrissat B."/>
            <person name="Osterman A.L."/>
            <person name="Gordon J.I."/>
        </authorList>
    </citation>
    <scope>NUCLEOTIDE SEQUENCE [LARGE SCALE GENOMIC DNA]</scope>
    <source>
        <strain evidence="1 2">WH2</strain>
    </source>
</reference>
<evidence type="ECO:0000313" key="1">
    <source>
        <dbReference type="EMBL" id="ALJ59546.1"/>
    </source>
</evidence>
<gene>
    <name evidence="1" type="ORF">BcellWH2_02306</name>
</gene>
<protein>
    <submittedName>
        <fullName evidence="1">Uncharacterized protein</fullName>
    </submittedName>
</protein>
<accession>A0A0P0GQI2</accession>
<evidence type="ECO:0000313" key="2">
    <source>
        <dbReference type="Proteomes" id="UP000061809"/>
    </source>
</evidence>
<dbReference type="KEGG" id="bcel:BcellWH2_02306"/>
<name>A0A0P0GQI2_9BACE</name>
<organism evidence="1 2">
    <name type="scientific">Bacteroides cellulosilyticus</name>
    <dbReference type="NCBI Taxonomy" id="246787"/>
    <lineage>
        <taxon>Bacteria</taxon>
        <taxon>Pseudomonadati</taxon>
        <taxon>Bacteroidota</taxon>
        <taxon>Bacteroidia</taxon>
        <taxon>Bacteroidales</taxon>
        <taxon>Bacteroidaceae</taxon>
        <taxon>Bacteroides</taxon>
    </lineage>
</organism>
<dbReference type="Proteomes" id="UP000061809">
    <property type="component" value="Chromosome"/>
</dbReference>
<dbReference type="EMBL" id="CP012801">
    <property type="protein sequence ID" value="ALJ59546.1"/>
    <property type="molecule type" value="Genomic_DNA"/>
</dbReference>
<proteinExistence type="predicted"/>
<dbReference type="AlphaFoldDB" id="A0A0P0GQI2"/>